<organism evidence="1 2">
    <name type="scientific">Arthrobotrys musiformis</name>
    <dbReference type="NCBI Taxonomy" id="47236"/>
    <lineage>
        <taxon>Eukaryota</taxon>
        <taxon>Fungi</taxon>
        <taxon>Dikarya</taxon>
        <taxon>Ascomycota</taxon>
        <taxon>Pezizomycotina</taxon>
        <taxon>Orbiliomycetes</taxon>
        <taxon>Orbiliales</taxon>
        <taxon>Orbiliaceae</taxon>
        <taxon>Arthrobotrys</taxon>
    </lineage>
</organism>
<proteinExistence type="predicted"/>
<dbReference type="EMBL" id="JAVHJL010000008">
    <property type="protein sequence ID" value="KAK6498678.1"/>
    <property type="molecule type" value="Genomic_DNA"/>
</dbReference>
<reference evidence="1 2" key="1">
    <citation type="submission" date="2023-08" db="EMBL/GenBank/DDBJ databases">
        <authorList>
            <person name="Palmer J.M."/>
        </authorList>
    </citation>
    <scope>NUCLEOTIDE SEQUENCE [LARGE SCALE GENOMIC DNA]</scope>
    <source>
        <strain evidence="1 2">TWF481</strain>
    </source>
</reference>
<accession>A0AAV9VZX2</accession>
<gene>
    <name evidence="1" type="ORF">TWF481_011256</name>
</gene>
<dbReference type="AlphaFoldDB" id="A0AAV9VZX2"/>
<sequence>MCSKECYALTFSQRFRGVIVSEEYRQPRDVFKLFDGTGFLASVRRSIRAATISVKRVTRIHCLTAHLDRFPNLTELTVDILYVSGSEQCTYLAVFWALEKFLGRRTYDNLRTINLKFAGLWPEILLEDLPSVTDEGLIESVEAGDIRFPRGLRSFGIDVHTSPEYEGQLFLLPAKGSKQLDTLRMNQIAFDKGLTRLASYDPELSCLENIKSLSIELESESVDNFLSGSGAVLLVYFSNLEFLSINAVWSIENVLLALDIPDYLSLKDVDILSALTDTIAGPCATLADDLDQRLRQGYLPSLRKFRFHGDIRDFAWVKVARADIACTVQSSGVGGKRVIEWNTR</sequence>
<evidence type="ECO:0000313" key="2">
    <source>
        <dbReference type="Proteomes" id="UP001370758"/>
    </source>
</evidence>
<evidence type="ECO:0000313" key="1">
    <source>
        <dbReference type="EMBL" id="KAK6498678.1"/>
    </source>
</evidence>
<evidence type="ECO:0008006" key="3">
    <source>
        <dbReference type="Google" id="ProtNLM"/>
    </source>
</evidence>
<comment type="caution">
    <text evidence="1">The sequence shown here is derived from an EMBL/GenBank/DDBJ whole genome shotgun (WGS) entry which is preliminary data.</text>
</comment>
<protein>
    <recommendedName>
        <fullName evidence="3">F-box domain-containing protein</fullName>
    </recommendedName>
</protein>
<dbReference type="Proteomes" id="UP001370758">
    <property type="component" value="Unassembled WGS sequence"/>
</dbReference>
<name>A0AAV9VZX2_9PEZI</name>
<keyword evidence="2" id="KW-1185">Reference proteome</keyword>